<gene>
    <name evidence="2" type="ORF">KDK95_25215</name>
</gene>
<proteinExistence type="predicted"/>
<protein>
    <submittedName>
        <fullName evidence="2">DUF3263 domain-containing protein</fullName>
    </submittedName>
</protein>
<dbReference type="AlphaFoldDB" id="A0A941INM0"/>
<feature type="region of interest" description="Disordered" evidence="1">
    <location>
        <begin position="1"/>
        <end position="23"/>
    </location>
</feature>
<name>A0A941INM0_9ACTN</name>
<comment type="caution">
    <text evidence="2">The sequence shown here is derived from an EMBL/GenBank/DDBJ whole genome shotgun (WGS) entry which is preliminary data.</text>
</comment>
<dbReference type="RefSeq" id="WP_212520766.1">
    <property type="nucleotide sequence ID" value="NZ_JAGSOH010000093.1"/>
</dbReference>
<dbReference type="Pfam" id="PF11662">
    <property type="entry name" value="DUF3263"/>
    <property type="match status" value="1"/>
</dbReference>
<evidence type="ECO:0000313" key="2">
    <source>
        <dbReference type="EMBL" id="MBR7829631.1"/>
    </source>
</evidence>
<sequence length="90" mass="10295">GRAADDETPGTSAAPPRLGPRERAVLEFETRRFKNAGRKEQAIRDEFDLSPTRYYQIVNALLDDPAALAHNPTLVARLRRLRELRQQARR</sequence>
<dbReference type="Proteomes" id="UP000676325">
    <property type="component" value="Unassembled WGS sequence"/>
</dbReference>
<dbReference type="InterPro" id="IPR021678">
    <property type="entry name" value="DUF3263"/>
</dbReference>
<accession>A0A941INM0</accession>
<reference evidence="2" key="1">
    <citation type="submission" date="2021-04" db="EMBL/GenBank/DDBJ databases">
        <title>Genome based classification of Actinospica acidithermotolerans sp. nov., an actinobacterium isolated from an Indonesian hot spring.</title>
        <authorList>
            <person name="Kusuma A.B."/>
            <person name="Putra K.E."/>
            <person name="Nafisah S."/>
            <person name="Loh J."/>
            <person name="Nouioui I."/>
            <person name="Goodfellow M."/>
        </authorList>
    </citation>
    <scope>NUCLEOTIDE SEQUENCE</scope>
    <source>
        <strain evidence="2">MGRD01-02</strain>
    </source>
</reference>
<feature type="non-terminal residue" evidence="2">
    <location>
        <position position="1"/>
    </location>
</feature>
<keyword evidence="3" id="KW-1185">Reference proteome</keyword>
<organism evidence="2 3">
    <name type="scientific">Actinospica acidithermotolerans</name>
    <dbReference type="NCBI Taxonomy" id="2828514"/>
    <lineage>
        <taxon>Bacteria</taxon>
        <taxon>Bacillati</taxon>
        <taxon>Actinomycetota</taxon>
        <taxon>Actinomycetes</taxon>
        <taxon>Catenulisporales</taxon>
        <taxon>Actinospicaceae</taxon>
        <taxon>Actinospica</taxon>
    </lineage>
</organism>
<dbReference type="EMBL" id="JAGSOH010000093">
    <property type="protein sequence ID" value="MBR7829631.1"/>
    <property type="molecule type" value="Genomic_DNA"/>
</dbReference>
<evidence type="ECO:0000313" key="3">
    <source>
        <dbReference type="Proteomes" id="UP000676325"/>
    </source>
</evidence>
<evidence type="ECO:0000256" key="1">
    <source>
        <dbReference type="SAM" id="MobiDB-lite"/>
    </source>
</evidence>